<dbReference type="InterPro" id="IPR005546">
    <property type="entry name" value="Autotransporte_beta"/>
</dbReference>
<dbReference type="STRING" id="291169.A9E74_02118"/>
<dbReference type="NCBIfam" id="TIGR01414">
    <property type="entry name" value="autotrans_barl"/>
    <property type="match status" value="1"/>
</dbReference>
<dbReference type="Proteomes" id="UP000094379">
    <property type="component" value="Unassembled WGS sequence"/>
</dbReference>
<dbReference type="SUPFAM" id="SSF103515">
    <property type="entry name" value="Autotransporter"/>
    <property type="match status" value="1"/>
</dbReference>
<feature type="domain" description="Autotransporter" evidence="2">
    <location>
        <begin position="301"/>
        <end position="579"/>
    </location>
</feature>
<evidence type="ECO:0000256" key="1">
    <source>
        <dbReference type="SAM" id="SignalP"/>
    </source>
</evidence>
<dbReference type="Gene3D" id="2.40.128.130">
    <property type="entry name" value="Autotransporter beta-domain"/>
    <property type="match status" value="1"/>
</dbReference>
<keyword evidence="4" id="KW-1185">Reference proteome</keyword>
<dbReference type="PROSITE" id="PS51208">
    <property type="entry name" value="AUTOTRANSPORTER"/>
    <property type="match status" value="1"/>
</dbReference>
<dbReference type="RefSeq" id="WP_069296530.1">
    <property type="nucleotide sequence ID" value="NZ_MCRI01000026.1"/>
</dbReference>
<evidence type="ECO:0000313" key="4">
    <source>
        <dbReference type="Proteomes" id="UP000094379"/>
    </source>
</evidence>
<dbReference type="EMBL" id="MCRI01000026">
    <property type="protein sequence ID" value="ODN66169.1"/>
    <property type="molecule type" value="Genomic_DNA"/>
</dbReference>
<proteinExistence type="predicted"/>
<reference evidence="3 4" key="1">
    <citation type="submission" date="2016-07" db="EMBL/GenBank/DDBJ databases">
        <title>Draft Genome Sequence of Methylophaga muralis Bur 1.</title>
        <authorList>
            <person name="Vasilenko O.V."/>
            <person name="Doronina N.V."/>
            <person name="Shmareva M.N."/>
            <person name="Tarlachkov S.V."/>
            <person name="Mustakhimov I."/>
            <person name="Trotsenko Y.A."/>
        </authorList>
    </citation>
    <scope>NUCLEOTIDE SEQUENCE [LARGE SCALE GENOMIC DNA]</scope>
    <source>
        <strain evidence="3 4">Bur 1</strain>
    </source>
</reference>
<protein>
    <submittedName>
        <fullName evidence="3">Outer membrane protein B</fullName>
    </submittedName>
</protein>
<organism evidence="3 4">
    <name type="scientific">Methylophaga muralis</name>
    <dbReference type="NCBI Taxonomy" id="291169"/>
    <lineage>
        <taxon>Bacteria</taxon>
        <taxon>Pseudomonadati</taxon>
        <taxon>Pseudomonadota</taxon>
        <taxon>Gammaproteobacteria</taxon>
        <taxon>Thiotrichales</taxon>
        <taxon>Piscirickettsiaceae</taxon>
        <taxon>Methylophaga</taxon>
    </lineage>
</organism>
<keyword evidence="1" id="KW-0732">Signal</keyword>
<sequence length="579" mass="61869">MQRFKLNYLLSAMTIAYASAAIAETDVFYYDLSTGRTTFDNRVTGAGGSVSTDKLTGLVGGTDTWARSAFTITTPTNRNVNQYFLNSSVADNDGFGIQMTAATLGTNTPGTLSASGMSFTFNNAVNAFAVELGDWATCCYPTALYISFDDGTPILVGSASSSADNPGFIDGKTTFIGAIDDSGTFTKVTFWGEAQSGDVLYGGGVIRWALLRIGALSGNLVTESVLGLNNSNALGAAKIIDENPNLANLFGGITNQQSLSDAATQTLPLLQSNYTQALKTSLNEINNIVESRQLGASSGDLFEVDKNFWFKPFASWASQDDKQGISGYDANTYGIVAGLDREFANDIRLGVALSYARSDVDGNSRVARHSVDVDTYRLSFYGNKYLNTGTNVFFQADIGRHDNQGKRQIAFTNSIARADFDSWSSHIGAGAAHPIALSEKVTFTPSLRADYTHIRDESYREKGAGLLNLDVDSNESEAFVLSIDGKLSKDIAENASVYINGGVDYDLINDDSRINAAFAGAPTASFRTDGIKQKPWGGHVGVGVVGAVTENLTVTAGLSAEFKEGYDNKTASAKFNWNF</sequence>
<gene>
    <name evidence="3" type="primary">ompB_2</name>
    <name evidence="3" type="ORF">A9E74_02118</name>
</gene>
<dbReference type="AlphaFoldDB" id="A0A1E3GQ51"/>
<dbReference type="Pfam" id="PF03797">
    <property type="entry name" value="Autotransporter"/>
    <property type="match status" value="1"/>
</dbReference>
<dbReference type="SMART" id="SM00869">
    <property type="entry name" value="Autotransporter"/>
    <property type="match status" value="1"/>
</dbReference>
<dbReference type="GO" id="GO:0019867">
    <property type="term" value="C:outer membrane"/>
    <property type="evidence" value="ECO:0007669"/>
    <property type="project" value="InterPro"/>
</dbReference>
<feature type="signal peptide" evidence="1">
    <location>
        <begin position="1"/>
        <end position="23"/>
    </location>
</feature>
<dbReference type="InterPro" id="IPR036709">
    <property type="entry name" value="Autotransporte_beta_dom_sf"/>
</dbReference>
<accession>A0A1E3GQ51</accession>
<evidence type="ECO:0000313" key="3">
    <source>
        <dbReference type="EMBL" id="ODN66169.1"/>
    </source>
</evidence>
<comment type="caution">
    <text evidence="3">The sequence shown here is derived from an EMBL/GenBank/DDBJ whole genome shotgun (WGS) entry which is preliminary data.</text>
</comment>
<evidence type="ECO:0000259" key="2">
    <source>
        <dbReference type="PROSITE" id="PS51208"/>
    </source>
</evidence>
<name>A0A1E3GQ51_9GAMM</name>
<dbReference type="InterPro" id="IPR006315">
    <property type="entry name" value="OM_autotransptr_brl_dom"/>
</dbReference>
<feature type="chain" id="PRO_5009128572" evidence="1">
    <location>
        <begin position="24"/>
        <end position="579"/>
    </location>
</feature>